<dbReference type="GO" id="GO:0003700">
    <property type="term" value="F:DNA-binding transcription factor activity"/>
    <property type="evidence" value="ECO:0007669"/>
    <property type="project" value="InterPro"/>
</dbReference>
<keyword evidence="2" id="KW-0805">Transcription regulation</keyword>
<name>A0A1L5YFB9_9MAGN</name>
<evidence type="ECO:0000256" key="2">
    <source>
        <dbReference type="ARBA" id="ARBA00023015"/>
    </source>
</evidence>
<evidence type="ECO:0000259" key="7">
    <source>
        <dbReference type="PROSITE" id="PS50863"/>
    </source>
</evidence>
<feature type="region of interest" description="Disordered" evidence="6">
    <location>
        <begin position="437"/>
        <end position="458"/>
    </location>
</feature>
<protein>
    <submittedName>
        <fullName evidence="8">B3 domain-containing transcription factor ABI3</fullName>
    </submittedName>
</protein>
<dbReference type="PANTHER" id="PTHR31140">
    <property type="entry name" value="B3 DOMAIN-CONTAINING TRANSCRIPTION FACTOR ABI3"/>
    <property type="match status" value="1"/>
</dbReference>
<accession>A0A1L5YFB9</accession>
<gene>
    <name evidence="8" type="primary">ABI3</name>
</gene>
<feature type="region of interest" description="Disordered" evidence="6">
    <location>
        <begin position="574"/>
        <end position="641"/>
    </location>
</feature>
<organism evidence="8">
    <name type="scientific">Ribes rubrum</name>
    <name type="common">red currant</name>
    <dbReference type="NCBI Taxonomy" id="175228"/>
    <lineage>
        <taxon>Eukaryota</taxon>
        <taxon>Viridiplantae</taxon>
        <taxon>Streptophyta</taxon>
        <taxon>Embryophyta</taxon>
        <taxon>Tracheophyta</taxon>
        <taxon>Spermatophyta</taxon>
        <taxon>Magnoliopsida</taxon>
        <taxon>eudicotyledons</taxon>
        <taxon>Gunneridae</taxon>
        <taxon>Pentapetalae</taxon>
        <taxon>Saxifragales</taxon>
        <taxon>Grossulariaceae</taxon>
        <taxon>Ribes</taxon>
    </lineage>
</organism>
<feature type="compositionally biased region" description="Low complexity" evidence="6">
    <location>
        <begin position="601"/>
        <end position="621"/>
    </location>
</feature>
<dbReference type="FunFam" id="2.40.330.10:FF:000003">
    <property type="entry name" value="B3 domain-containing transcription factor FUS3"/>
    <property type="match status" value="1"/>
</dbReference>
<dbReference type="InterPro" id="IPR015300">
    <property type="entry name" value="DNA-bd_pseudobarrel_sf"/>
</dbReference>
<dbReference type="SMART" id="SM01019">
    <property type="entry name" value="B3"/>
    <property type="match status" value="1"/>
</dbReference>
<dbReference type="SUPFAM" id="SSF101936">
    <property type="entry name" value="DNA-binding pseudobarrel domain"/>
    <property type="match status" value="1"/>
</dbReference>
<evidence type="ECO:0000313" key="8">
    <source>
        <dbReference type="EMBL" id="APP89676.1"/>
    </source>
</evidence>
<dbReference type="GO" id="GO:0003677">
    <property type="term" value="F:DNA binding"/>
    <property type="evidence" value="ECO:0007669"/>
    <property type="project" value="UniProtKB-KW"/>
</dbReference>
<dbReference type="CDD" id="cd10015">
    <property type="entry name" value="BfiI_C_EcoRII_N_B3"/>
    <property type="match status" value="1"/>
</dbReference>
<feature type="region of interest" description="Disordered" evidence="6">
    <location>
        <begin position="172"/>
        <end position="202"/>
    </location>
</feature>
<reference evidence="8" key="1">
    <citation type="submission" date="2016-04" db="EMBL/GenBank/DDBJ databases">
        <title>Cloning and expression analysis of the unsaturated fatty acid pathway genes in Ribes.</title>
        <authorList>
            <person name="Yan F.H."/>
            <person name="Liu Y.X."/>
        </authorList>
    </citation>
    <scope>NUCLEOTIDE SEQUENCE</scope>
</reference>
<dbReference type="GO" id="GO:0005634">
    <property type="term" value="C:nucleus"/>
    <property type="evidence" value="ECO:0007669"/>
    <property type="project" value="UniProtKB-SubCell"/>
</dbReference>
<dbReference type="InterPro" id="IPR003340">
    <property type="entry name" value="B3_DNA-bd"/>
</dbReference>
<dbReference type="AlphaFoldDB" id="A0A1L5YFB9"/>
<evidence type="ECO:0000256" key="4">
    <source>
        <dbReference type="ARBA" id="ARBA00023163"/>
    </source>
</evidence>
<dbReference type="Pfam" id="PF02362">
    <property type="entry name" value="B3"/>
    <property type="match status" value="1"/>
</dbReference>
<sequence length="655" mass="73552">MDVLETFGYMDVIEENNDMIWDPSSIFDENDQQQIAFEDQQQPPPPPPPNAHQQQQLQQQQQQIIGGVEKVEGSTSCSEDLAMMFFEWLKMYKEMVSAEDLRNIKIKRSTIENAAKRLGTGKDGMKRLVKLVLEWVQNHQLQAKQQRIITEDIRPPPQAQVSVLPSFTNQQLQPEPISQNPNPNNPNFINSANSLPPPNPQWIAQPQAVQAVTTAIGYPPPPSMVGIGNMSYHDPFPPTEFHHPHPVMNSTTSQPPWQSQPPQPQPPQLQPQPQPSFPPQYIMPSHYNSFSENNNLLPLHSQPPPTAFGNGYGNQCTYQYFPGNGEKLVRLGSSATKEARQKRMARNRRVYHHRYHHQQQQNHNNQQNQHQMNQTIADQQQANVFIGSENLVTDQAQAQAANPANWVYRPSPPAAAPAASTLSPMVLPVDTPAVQVQANQSDSPSQNYQRQIASEKRQGWKPEKNLRFLLQKVLKQSDVGNLGRIVLPKKEAETHLPELDARDGISIPMEDIGTSRVWNMKYSSRFWPNNKSRMYPLENTGDFVKTNGLQEGDFIVIYSDIKCGKYMIRGVKVRQPGSKSETKKSGGKSNKNQHIHGTATKAGNNSAASSPNKANSSNGSDNDNDNDNDGKMNQKKNKLASSSFIDLKLEAQWCG</sequence>
<evidence type="ECO:0000256" key="5">
    <source>
        <dbReference type="ARBA" id="ARBA00023242"/>
    </source>
</evidence>
<feature type="compositionally biased region" description="Polar residues" evidence="6">
    <location>
        <begin position="437"/>
        <end position="452"/>
    </location>
</feature>
<evidence type="ECO:0000256" key="3">
    <source>
        <dbReference type="ARBA" id="ARBA00023125"/>
    </source>
</evidence>
<feature type="compositionally biased region" description="Low complexity" evidence="6">
    <location>
        <begin position="174"/>
        <end position="194"/>
    </location>
</feature>
<keyword evidence="4" id="KW-0804">Transcription</keyword>
<feature type="region of interest" description="Disordered" evidence="6">
    <location>
        <begin position="229"/>
        <end position="280"/>
    </location>
</feature>
<comment type="subcellular location">
    <subcellularLocation>
        <location evidence="1">Nucleus</location>
    </subcellularLocation>
</comment>
<feature type="compositionally biased region" description="Pro residues" evidence="6">
    <location>
        <begin position="258"/>
        <end position="278"/>
    </location>
</feature>
<dbReference type="Gene3D" id="2.40.330.10">
    <property type="entry name" value="DNA-binding pseudobarrel domain"/>
    <property type="match status" value="1"/>
</dbReference>
<proteinExistence type="evidence at transcript level"/>
<dbReference type="PANTHER" id="PTHR31140:SF81">
    <property type="entry name" value="B3 DOMAIN-CONTAINING TRANSCRIPTION FACTOR ABI3"/>
    <property type="match status" value="1"/>
</dbReference>
<evidence type="ECO:0000256" key="6">
    <source>
        <dbReference type="SAM" id="MobiDB-lite"/>
    </source>
</evidence>
<dbReference type="EMBL" id="KX061754">
    <property type="protein sequence ID" value="APP89676.1"/>
    <property type="molecule type" value="mRNA"/>
</dbReference>
<dbReference type="PROSITE" id="PS50863">
    <property type="entry name" value="B3"/>
    <property type="match status" value="1"/>
</dbReference>
<dbReference type="InterPro" id="IPR044800">
    <property type="entry name" value="LEC2-like"/>
</dbReference>
<keyword evidence="5" id="KW-0539">Nucleus</keyword>
<evidence type="ECO:0000256" key="1">
    <source>
        <dbReference type="ARBA" id="ARBA00004123"/>
    </source>
</evidence>
<feature type="domain" description="TF-B3" evidence="7">
    <location>
        <begin position="470"/>
        <end position="574"/>
    </location>
</feature>
<keyword evidence="3" id="KW-0238">DNA-binding</keyword>